<name>A0A060BP09_9HYPH</name>
<sequence>VARAGRRVRPGGLQGCLDSADGRHVRGWAQDTDWPELPQELAFYAGGQLLGTALACQYREDLALSRIGTGARGVQLHGPTPFQPRRVTHPPGGGRRGASHPGHPRGLNFAQLCTSVTGRSSPSLISVCHSPSRVWYMTGVVSPGT</sequence>
<feature type="region of interest" description="Disordered" evidence="1">
    <location>
        <begin position="74"/>
        <end position="104"/>
    </location>
</feature>
<protein>
    <submittedName>
        <fullName evidence="2">CAZy families GT4 protein</fullName>
    </submittedName>
</protein>
<dbReference type="AlphaFoldDB" id="A0A060BP09"/>
<reference evidence="2" key="1">
    <citation type="journal article" date="2013" name="Environ. Microbiol.">
        <title>Seasonally variable intestinal metagenomes of the red palm weevil (Rhynchophorus ferrugineus).</title>
        <authorList>
            <person name="Jia S."/>
            <person name="Zhang X."/>
            <person name="Zhang G."/>
            <person name="Yin A."/>
            <person name="Zhang S."/>
            <person name="Li F."/>
            <person name="Wang L."/>
            <person name="Zhao D."/>
            <person name="Yun Q."/>
            <person name="Tala"/>
            <person name="Wang J."/>
            <person name="Sun G."/>
            <person name="Baabdullah M."/>
            <person name="Yu X."/>
            <person name="Hu S."/>
            <person name="Al-Mssallem I.S."/>
            <person name="Yu J."/>
        </authorList>
    </citation>
    <scope>NUCLEOTIDE SEQUENCE</scope>
</reference>
<organism evidence="2">
    <name type="scientific">uncultured Methylobacterium sp</name>
    <dbReference type="NCBI Taxonomy" id="157278"/>
    <lineage>
        <taxon>Bacteria</taxon>
        <taxon>Pseudomonadati</taxon>
        <taxon>Pseudomonadota</taxon>
        <taxon>Alphaproteobacteria</taxon>
        <taxon>Hyphomicrobiales</taxon>
        <taxon>Methylobacteriaceae</taxon>
        <taxon>Methylobacterium</taxon>
        <taxon>environmental samples</taxon>
    </lineage>
</organism>
<accession>A0A060BP09</accession>
<feature type="non-terminal residue" evidence="2">
    <location>
        <position position="1"/>
    </location>
</feature>
<dbReference type="EMBL" id="KF117400">
    <property type="protein sequence ID" value="AIA84654.1"/>
    <property type="molecule type" value="Genomic_DNA"/>
</dbReference>
<evidence type="ECO:0000256" key="1">
    <source>
        <dbReference type="SAM" id="MobiDB-lite"/>
    </source>
</evidence>
<evidence type="ECO:0000313" key="2">
    <source>
        <dbReference type="EMBL" id="AIA84654.1"/>
    </source>
</evidence>
<feature type="non-terminal residue" evidence="2">
    <location>
        <position position="145"/>
    </location>
</feature>
<proteinExistence type="predicted"/>